<feature type="transmembrane region" description="Helical" evidence="8">
    <location>
        <begin position="275"/>
        <end position="294"/>
    </location>
</feature>
<comment type="caution">
    <text evidence="9">The sequence shown here is derived from an EMBL/GenBank/DDBJ whole genome shotgun (WGS) entry which is preliminary data.</text>
</comment>
<organism evidence="9 10">
    <name type="scientific">Micromonospora echinofusca</name>
    <dbReference type="NCBI Taxonomy" id="47858"/>
    <lineage>
        <taxon>Bacteria</taxon>
        <taxon>Bacillati</taxon>
        <taxon>Actinomycetota</taxon>
        <taxon>Actinomycetes</taxon>
        <taxon>Micromonosporales</taxon>
        <taxon>Micromonosporaceae</taxon>
        <taxon>Micromonospora</taxon>
    </lineage>
</organism>
<feature type="transmembrane region" description="Helical" evidence="8">
    <location>
        <begin position="326"/>
        <end position="345"/>
    </location>
</feature>
<evidence type="ECO:0000256" key="7">
    <source>
        <dbReference type="ARBA" id="ARBA00023136"/>
    </source>
</evidence>
<dbReference type="Proteomes" id="UP000823521">
    <property type="component" value="Unassembled WGS sequence"/>
</dbReference>
<keyword evidence="6 8" id="KW-1133">Transmembrane helix</keyword>
<feature type="transmembrane region" description="Helical" evidence="8">
    <location>
        <begin position="37"/>
        <end position="59"/>
    </location>
</feature>
<dbReference type="InterPro" id="IPR001851">
    <property type="entry name" value="ABC_transp_permease"/>
</dbReference>
<evidence type="ECO:0000256" key="2">
    <source>
        <dbReference type="ARBA" id="ARBA00022448"/>
    </source>
</evidence>
<feature type="transmembrane region" description="Helical" evidence="8">
    <location>
        <begin position="301"/>
        <end position="320"/>
    </location>
</feature>
<keyword evidence="10" id="KW-1185">Reference proteome</keyword>
<keyword evidence="7 8" id="KW-0472">Membrane</keyword>
<sequence length="353" mass="37328">MTTNLVDQPVGHVADPADRERPTVAQFLRAFARVGGLMATVALVMVVFAAASDGLFLYPDNLLGLLRYMSTIAIIGLGLTVVLVVGEIDLSFANLYGLSAMSMAVAWINWGWPLWVAILVALAVAVLVGAFNAFFTSVVGIPSFIATLGSSTLIFGFTLLFSGAQRFAPAAPPPGRTMDAGEVEFFRGLSNQSLPFGVPMQVLWMIVIALLFWLLLSRSLFGFRLKAIGGNPVAARFARLPVRRYKFWAFCIAGLSAAVAALLDFSFIGSIQPDAGQALLFPTFAAVVIGGASLQGGRGSVAGTLLGALLLAVIANGLALLAAGSFAQQMFLGVVTIGAVVLDQLTRNWRRDR</sequence>
<dbReference type="EMBL" id="WVUH01000418">
    <property type="protein sequence ID" value="MBO4210164.1"/>
    <property type="molecule type" value="Genomic_DNA"/>
</dbReference>
<keyword evidence="5 8" id="KW-0812">Transmembrane</keyword>
<feature type="transmembrane region" description="Helical" evidence="8">
    <location>
        <begin position="247"/>
        <end position="269"/>
    </location>
</feature>
<proteinExistence type="predicted"/>
<feature type="transmembrane region" description="Helical" evidence="8">
    <location>
        <begin position="144"/>
        <end position="164"/>
    </location>
</feature>
<evidence type="ECO:0000256" key="6">
    <source>
        <dbReference type="ARBA" id="ARBA00022989"/>
    </source>
</evidence>
<dbReference type="PANTHER" id="PTHR32196">
    <property type="entry name" value="ABC TRANSPORTER PERMEASE PROTEIN YPHD-RELATED-RELATED"/>
    <property type="match status" value="1"/>
</dbReference>
<dbReference type="Pfam" id="PF02653">
    <property type="entry name" value="BPD_transp_2"/>
    <property type="match status" value="1"/>
</dbReference>
<keyword evidence="2" id="KW-0813">Transport</keyword>
<keyword evidence="3" id="KW-1003">Cell membrane</keyword>
<evidence type="ECO:0000313" key="10">
    <source>
        <dbReference type="Proteomes" id="UP000823521"/>
    </source>
</evidence>
<dbReference type="CDD" id="cd06579">
    <property type="entry name" value="TM_PBP1_transp_AraH_like"/>
    <property type="match status" value="1"/>
</dbReference>
<comment type="subcellular location">
    <subcellularLocation>
        <location evidence="1">Cell membrane</location>
        <topology evidence="1">Multi-pass membrane protein</topology>
    </subcellularLocation>
</comment>
<feature type="transmembrane region" description="Helical" evidence="8">
    <location>
        <begin position="65"/>
        <end position="85"/>
    </location>
</feature>
<protein>
    <submittedName>
        <fullName evidence="9">ABC transporter permease</fullName>
    </submittedName>
</protein>
<feature type="transmembrane region" description="Helical" evidence="8">
    <location>
        <begin position="114"/>
        <end position="135"/>
    </location>
</feature>
<evidence type="ECO:0000256" key="4">
    <source>
        <dbReference type="ARBA" id="ARBA00022519"/>
    </source>
</evidence>
<feature type="transmembrane region" description="Helical" evidence="8">
    <location>
        <begin position="92"/>
        <end position="108"/>
    </location>
</feature>
<feature type="transmembrane region" description="Helical" evidence="8">
    <location>
        <begin position="196"/>
        <end position="216"/>
    </location>
</feature>
<gene>
    <name evidence="9" type="ORF">GSF22_29840</name>
</gene>
<dbReference type="RefSeq" id="WP_208817268.1">
    <property type="nucleotide sequence ID" value="NZ_WVUH01000418.1"/>
</dbReference>
<dbReference type="PANTHER" id="PTHR32196:SF21">
    <property type="entry name" value="ABC TRANSPORTER PERMEASE PROTEIN YPHD-RELATED"/>
    <property type="match status" value="1"/>
</dbReference>
<evidence type="ECO:0000313" key="9">
    <source>
        <dbReference type="EMBL" id="MBO4210164.1"/>
    </source>
</evidence>
<name>A0ABS3W046_MICEH</name>
<evidence type="ECO:0000256" key="5">
    <source>
        <dbReference type="ARBA" id="ARBA00022692"/>
    </source>
</evidence>
<keyword evidence="4" id="KW-0997">Cell inner membrane</keyword>
<evidence type="ECO:0000256" key="1">
    <source>
        <dbReference type="ARBA" id="ARBA00004651"/>
    </source>
</evidence>
<reference evidence="9 10" key="1">
    <citation type="submission" date="2019-12" db="EMBL/GenBank/DDBJ databases">
        <title>Whole genome sequencing of endophytic Actinobacterium Micromonospora sp. MPMI6T.</title>
        <authorList>
            <person name="Evv R."/>
            <person name="Podile A.R."/>
        </authorList>
    </citation>
    <scope>NUCLEOTIDE SEQUENCE [LARGE SCALE GENOMIC DNA]</scope>
    <source>
        <strain evidence="9 10">MPMI6</strain>
    </source>
</reference>
<evidence type="ECO:0000256" key="8">
    <source>
        <dbReference type="SAM" id="Phobius"/>
    </source>
</evidence>
<evidence type="ECO:0000256" key="3">
    <source>
        <dbReference type="ARBA" id="ARBA00022475"/>
    </source>
</evidence>
<accession>A0ABS3W046</accession>